<dbReference type="GO" id="GO:0016747">
    <property type="term" value="F:acyltransferase activity, transferring groups other than amino-acyl groups"/>
    <property type="evidence" value="ECO:0007669"/>
    <property type="project" value="InterPro"/>
</dbReference>
<dbReference type="PANTHER" id="PTHR43415">
    <property type="entry name" value="SPERMIDINE N(1)-ACETYLTRANSFERASE"/>
    <property type="match status" value="1"/>
</dbReference>
<dbReference type="SUPFAM" id="SSF55729">
    <property type="entry name" value="Acyl-CoA N-acyltransferases (Nat)"/>
    <property type="match status" value="1"/>
</dbReference>
<dbReference type="STRING" id="269796.Rru_A0552"/>
<protein>
    <submittedName>
        <fullName evidence="3">GCN5-related N-acetyltransferase</fullName>
    </submittedName>
</protein>
<evidence type="ECO:0000313" key="4">
    <source>
        <dbReference type="Proteomes" id="UP000001929"/>
    </source>
</evidence>
<dbReference type="Proteomes" id="UP000001929">
    <property type="component" value="Chromosome"/>
</dbReference>
<gene>
    <name evidence="3" type="ordered locus">Rru_A0552</name>
</gene>
<dbReference type="AlphaFoldDB" id="Q2RWY9"/>
<dbReference type="HOGENOM" id="CLU_013985_3_2_5"/>
<dbReference type="EnsemblBacteria" id="ABC21356">
    <property type="protein sequence ID" value="ABC21356"/>
    <property type="gene ID" value="Rru_A0552"/>
</dbReference>
<dbReference type="KEGG" id="rru:Rru_A0552"/>
<reference evidence="3 4" key="1">
    <citation type="journal article" date="2011" name="Stand. Genomic Sci.">
        <title>Complete genome sequence of Rhodospirillum rubrum type strain (S1).</title>
        <authorList>
            <person name="Munk A.C."/>
            <person name="Copeland A."/>
            <person name="Lucas S."/>
            <person name="Lapidus A."/>
            <person name="Del Rio T.G."/>
            <person name="Barry K."/>
            <person name="Detter J.C."/>
            <person name="Hammon N."/>
            <person name="Israni S."/>
            <person name="Pitluck S."/>
            <person name="Brettin T."/>
            <person name="Bruce D."/>
            <person name="Han C."/>
            <person name="Tapia R."/>
            <person name="Gilna P."/>
            <person name="Schmutz J."/>
            <person name="Larimer F."/>
            <person name="Land M."/>
            <person name="Kyrpides N.C."/>
            <person name="Mavromatis K."/>
            <person name="Richardson P."/>
            <person name="Rohde M."/>
            <person name="Goker M."/>
            <person name="Klenk H.P."/>
            <person name="Zhang Y."/>
            <person name="Roberts G.P."/>
            <person name="Reslewic S."/>
            <person name="Schwartz D.C."/>
        </authorList>
    </citation>
    <scope>NUCLEOTIDE SEQUENCE [LARGE SCALE GENOMIC DNA]</scope>
    <source>
        <strain evidence="4">ATCC 11170 / ATH 1.1.1 / DSM 467 / LMG 4362 / NCIMB 8255 / S1</strain>
    </source>
</reference>
<feature type="region of interest" description="Disordered" evidence="1">
    <location>
        <begin position="182"/>
        <end position="209"/>
    </location>
</feature>
<accession>Q2RWY9</accession>
<organism evidence="3 4">
    <name type="scientific">Rhodospirillum rubrum (strain ATCC 11170 / ATH 1.1.1 / DSM 467 / LMG 4362 / NCIMB 8255 / S1)</name>
    <dbReference type="NCBI Taxonomy" id="269796"/>
    <lineage>
        <taxon>Bacteria</taxon>
        <taxon>Pseudomonadati</taxon>
        <taxon>Pseudomonadota</taxon>
        <taxon>Alphaproteobacteria</taxon>
        <taxon>Rhodospirillales</taxon>
        <taxon>Rhodospirillaceae</taxon>
        <taxon>Rhodospirillum</taxon>
    </lineage>
</organism>
<evidence type="ECO:0000256" key="1">
    <source>
        <dbReference type="SAM" id="MobiDB-lite"/>
    </source>
</evidence>
<dbReference type="Gene3D" id="3.40.630.30">
    <property type="match status" value="1"/>
</dbReference>
<sequence>MTMTPAAVPEFSPPEFAPIEWPLTGRPGRATDLPFILRQEARPDYAPFILPWPRERHGHAMTESDHQYILFQDSGARPVGFVILAGLTNPHHAVELVRMIAVRPGLGIGKAMMEAVIDHAFSGLGANRLWLDVFSDNTRARQVYADMGFVHEGDLREGVLGANGYRTLAIMSILAREYRSRAASRPAEPPHAPPAPASPRGVPGATSAG</sequence>
<evidence type="ECO:0000313" key="3">
    <source>
        <dbReference type="EMBL" id="ABC21356.1"/>
    </source>
</evidence>
<dbReference type="PANTHER" id="PTHR43415:SF3">
    <property type="entry name" value="GNAT-FAMILY ACETYLTRANSFERASE"/>
    <property type="match status" value="1"/>
</dbReference>
<keyword evidence="4" id="KW-1185">Reference proteome</keyword>
<dbReference type="PROSITE" id="PS51186">
    <property type="entry name" value="GNAT"/>
    <property type="match status" value="1"/>
</dbReference>
<dbReference type="PhylomeDB" id="Q2RWY9"/>
<feature type="domain" description="N-acetyltransferase" evidence="2">
    <location>
        <begin position="23"/>
        <end position="176"/>
    </location>
</feature>
<dbReference type="eggNOG" id="COG1670">
    <property type="taxonomic scope" value="Bacteria"/>
</dbReference>
<dbReference type="Pfam" id="PF00583">
    <property type="entry name" value="Acetyltransf_1"/>
    <property type="match status" value="1"/>
</dbReference>
<dbReference type="EMBL" id="CP000230">
    <property type="protein sequence ID" value="ABC21356.1"/>
    <property type="molecule type" value="Genomic_DNA"/>
</dbReference>
<dbReference type="InterPro" id="IPR000182">
    <property type="entry name" value="GNAT_dom"/>
</dbReference>
<dbReference type="InterPro" id="IPR016181">
    <property type="entry name" value="Acyl_CoA_acyltransferase"/>
</dbReference>
<name>Q2RWY9_RHORT</name>
<feature type="compositionally biased region" description="Pro residues" evidence="1">
    <location>
        <begin position="187"/>
        <end position="197"/>
    </location>
</feature>
<evidence type="ECO:0000259" key="2">
    <source>
        <dbReference type="PROSITE" id="PS51186"/>
    </source>
</evidence>
<proteinExistence type="predicted"/>
<dbReference type="CDD" id="cd04301">
    <property type="entry name" value="NAT_SF"/>
    <property type="match status" value="1"/>
</dbReference>